<name>A0A437Q781_9GAMM</name>
<comment type="caution">
    <text evidence="1">The sequence shown here is derived from an EMBL/GenBank/DDBJ whole genome shotgun (WGS) entry which is preliminary data.</text>
</comment>
<keyword evidence="2" id="KW-1185">Reference proteome</keyword>
<organism evidence="1 2">
    <name type="scientific">Neptunomonas marina</name>
    <dbReference type="NCBI Taxonomy" id="1815562"/>
    <lineage>
        <taxon>Bacteria</taxon>
        <taxon>Pseudomonadati</taxon>
        <taxon>Pseudomonadota</taxon>
        <taxon>Gammaproteobacteria</taxon>
        <taxon>Oceanospirillales</taxon>
        <taxon>Oceanospirillaceae</taxon>
        <taxon>Neptunomonas</taxon>
    </lineage>
</organism>
<dbReference type="AlphaFoldDB" id="A0A437Q781"/>
<gene>
    <name evidence="1" type="ORF">EOE65_11305</name>
</gene>
<dbReference type="Proteomes" id="UP000282818">
    <property type="component" value="Unassembled WGS sequence"/>
</dbReference>
<evidence type="ECO:0000313" key="2">
    <source>
        <dbReference type="Proteomes" id="UP000282818"/>
    </source>
</evidence>
<protein>
    <submittedName>
        <fullName evidence="1">Uncharacterized protein</fullName>
    </submittedName>
</protein>
<dbReference type="RefSeq" id="WP_127694429.1">
    <property type="nucleotide sequence ID" value="NZ_SACQ01000005.1"/>
</dbReference>
<reference evidence="1 2" key="1">
    <citation type="submission" date="2019-01" db="EMBL/GenBank/DDBJ databases">
        <authorList>
            <person name="Chen W.-M."/>
        </authorList>
    </citation>
    <scope>NUCLEOTIDE SEQUENCE [LARGE SCALE GENOMIC DNA]</scope>
    <source>
        <strain evidence="1 2">HPM-16</strain>
    </source>
</reference>
<accession>A0A437Q781</accession>
<dbReference type="EMBL" id="SACQ01000005">
    <property type="protein sequence ID" value="RVU30233.1"/>
    <property type="molecule type" value="Genomic_DNA"/>
</dbReference>
<sequence length="233" mass="26065">MEIHSQFDSDLPENEGISIAIMSYGLRQQHVGIYFKVDGDQLRLLHQPWHRDVLIGDPSNKYLWLDVALDPDNQTHMATMCEMIGGMNPDGIPYSICNRGTSFSALGVYEAEHAYAGLTCATFVMRVFESNGFPIINEDDWSHITPDRTWQTQILQALENAGVDKNHMAYQLQRKQEGVTRYKPEEVATAAALPMSDKGYAPEDVHDGAAEIMTQLGAHISKLEKKSSPVVKN</sequence>
<evidence type="ECO:0000313" key="1">
    <source>
        <dbReference type="EMBL" id="RVU30233.1"/>
    </source>
</evidence>
<proteinExistence type="predicted"/>